<protein>
    <submittedName>
        <fullName evidence="2">Uncharacterized protein</fullName>
    </submittedName>
</protein>
<gene>
    <name evidence="2" type="ORF">TWF730_008498</name>
</gene>
<keyword evidence="3" id="KW-1185">Reference proteome</keyword>
<accession>A0AAV9V5I2</accession>
<organism evidence="2 3">
    <name type="scientific">Orbilia blumenaviensis</name>
    <dbReference type="NCBI Taxonomy" id="1796055"/>
    <lineage>
        <taxon>Eukaryota</taxon>
        <taxon>Fungi</taxon>
        <taxon>Dikarya</taxon>
        <taxon>Ascomycota</taxon>
        <taxon>Pezizomycotina</taxon>
        <taxon>Orbiliomycetes</taxon>
        <taxon>Orbiliales</taxon>
        <taxon>Orbiliaceae</taxon>
        <taxon>Orbilia</taxon>
    </lineage>
</organism>
<reference evidence="2 3" key="1">
    <citation type="submission" date="2019-10" db="EMBL/GenBank/DDBJ databases">
        <authorList>
            <person name="Palmer J.M."/>
        </authorList>
    </citation>
    <scope>NUCLEOTIDE SEQUENCE [LARGE SCALE GENOMIC DNA]</scope>
    <source>
        <strain evidence="2 3">TWF730</strain>
    </source>
</reference>
<evidence type="ECO:0000256" key="1">
    <source>
        <dbReference type="SAM" id="MobiDB-lite"/>
    </source>
</evidence>
<dbReference type="Proteomes" id="UP001373714">
    <property type="component" value="Unassembled WGS sequence"/>
</dbReference>
<comment type="caution">
    <text evidence="2">The sequence shown here is derived from an EMBL/GenBank/DDBJ whole genome shotgun (WGS) entry which is preliminary data.</text>
</comment>
<feature type="region of interest" description="Disordered" evidence="1">
    <location>
        <begin position="162"/>
        <end position="210"/>
    </location>
</feature>
<evidence type="ECO:0000313" key="2">
    <source>
        <dbReference type="EMBL" id="KAK6354080.1"/>
    </source>
</evidence>
<name>A0AAV9V5I2_9PEZI</name>
<proteinExistence type="predicted"/>
<feature type="compositionally biased region" description="Acidic residues" evidence="1">
    <location>
        <begin position="168"/>
        <end position="181"/>
    </location>
</feature>
<dbReference type="EMBL" id="JAVHNS010000005">
    <property type="protein sequence ID" value="KAK6354080.1"/>
    <property type="molecule type" value="Genomic_DNA"/>
</dbReference>
<sequence>MPPTRFTTTDITDMIVNAVKPNPNKSPKKRNMFHDHIVYFTHEMIKGSDNYQTISRWHWVIMENIKAACEIKGGTAESEELEKNVVALAEAIWNKYYTGNGRAAPRKKRTLSQLYEDEEDDGNCGEVPKMAGAKKAPSIIEMAQTGVGFKLDWDDQGTSVRPFKLPDEDVMMSDEPELEVDEGGKKEKQQLEESTFDEKENRRPISSPSSIVKKLMRKRLLEKLELASG</sequence>
<evidence type="ECO:0000313" key="3">
    <source>
        <dbReference type="Proteomes" id="UP001373714"/>
    </source>
</evidence>
<feature type="compositionally biased region" description="Basic and acidic residues" evidence="1">
    <location>
        <begin position="182"/>
        <end position="203"/>
    </location>
</feature>
<dbReference type="AlphaFoldDB" id="A0AAV9V5I2"/>